<reference evidence="1" key="2">
    <citation type="submission" date="2020-11" db="EMBL/GenBank/DDBJ databases">
        <authorList>
            <person name="McCartney M.A."/>
            <person name="Auch B."/>
            <person name="Kono T."/>
            <person name="Mallez S."/>
            <person name="Becker A."/>
            <person name="Gohl D.M."/>
            <person name="Silverstein K.A.T."/>
            <person name="Koren S."/>
            <person name="Bechman K.B."/>
            <person name="Herman A."/>
            <person name="Abrahante J.E."/>
            <person name="Garbe J."/>
        </authorList>
    </citation>
    <scope>NUCLEOTIDE SEQUENCE</scope>
    <source>
        <strain evidence="1">Duluth1</strain>
        <tissue evidence="1">Whole animal</tissue>
    </source>
</reference>
<keyword evidence="2" id="KW-1185">Reference proteome</keyword>
<dbReference type="Proteomes" id="UP000828390">
    <property type="component" value="Unassembled WGS sequence"/>
</dbReference>
<name>A0A9D4JVE8_DREPO</name>
<dbReference type="EMBL" id="JAIWYP010000005">
    <property type="protein sequence ID" value="KAH3821737.1"/>
    <property type="molecule type" value="Genomic_DNA"/>
</dbReference>
<organism evidence="1 2">
    <name type="scientific">Dreissena polymorpha</name>
    <name type="common">Zebra mussel</name>
    <name type="synonym">Mytilus polymorpha</name>
    <dbReference type="NCBI Taxonomy" id="45954"/>
    <lineage>
        <taxon>Eukaryota</taxon>
        <taxon>Metazoa</taxon>
        <taxon>Spiralia</taxon>
        <taxon>Lophotrochozoa</taxon>
        <taxon>Mollusca</taxon>
        <taxon>Bivalvia</taxon>
        <taxon>Autobranchia</taxon>
        <taxon>Heteroconchia</taxon>
        <taxon>Euheterodonta</taxon>
        <taxon>Imparidentia</taxon>
        <taxon>Neoheterodontei</taxon>
        <taxon>Myida</taxon>
        <taxon>Dreissenoidea</taxon>
        <taxon>Dreissenidae</taxon>
        <taxon>Dreissena</taxon>
    </lineage>
</organism>
<evidence type="ECO:0000313" key="1">
    <source>
        <dbReference type="EMBL" id="KAH3821737.1"/>
    </source>
</evidence>
<comment type="caution">
    <text evidence="1">The sequence shown here is derived from an EMBL/GenBank/DDBJ whole genome shotgun (WGS) entry which is preliminary data.</text>
</comment>
<reference evidence="1" key="1">
    <citation type="journal article" date="2019" name="bioRxiv">
        <title>The Genome of the Zebra Mussel, Dreissena polymorpha: A Resource for Invasive Species Research.</title>
        <authorList>
            <person name="McCartney M.A."/>
            <person name="Auch B."/>
            <person name="Kono T."/>
            <person name="Mallez S."/>
            <person name="Zhang Y."/>
            <person name="Obille A."/>
            <person name="Becker A."/>
            <person name="Abrahante J.E."/>
            <person name="Garbe J."/>
            <person name="Badalamenti J.P."/>
            <person name="Herman A."/>
            <person name="Mangelson H."/>
            <person name="Liachko I."/>
            <person name="Sullivan S."/>
            <person name="Sone E.D."/>
            <person name="Koren S."/>
            <person name="Silverstein K.A.T."/>
            <person name="Beckman K.B."/>
            <person name="Gohl D.M."/>
        </authorList>
    </citation>
    <scope>NUCLEOTIDE SEQUENCE</scope>
    <source>
        <strain evidence="1">Duluth1</strain>
        <tissue evidence="1">Whole animal</tissue>
    </source>
</reference>
<proteinExistence type="predicted"/>
<evidence type="ECO:0000313" key="2">
    <source>
        <dbReference type="Proteomes" id="UP000828390"/>
    </source>
</evidence>
<protein>
    <submittedName>
        <fullName evidence="1">Uncharacterized protein</fullName>
    </submittedName>
</protein>
<gene>
    <name evidence="1" type="ORF">DPMN_123504</name>
</gene>
<accession>A0A9D4JVE8</accession>
<dbReference type="AlphaFoldDB" id="A0A9D4JVE8"/>
<sequence>MPTFQISVKRHILQYVIKFRDLRLVQMLCDAGADVNTSVRVNNYFWVGQTRG</sequence>